<organism evidence="1 2">
    <name type="scientific">Petrolisthes cinctipes</name>
    <name type="common">Flat porcelain crab</name>
    <dbReference type="NCBI Taxonomy" id="88211"/>
    <lineage>
        <taxon>Eukaryota</taxon>
        <taxon>Metazoa</taxon>
        <taxon>Ecdysozoa</taxon>
        <taxon>Arthropoda</taxon>
        <taxon>Crustacea</taxon>
        <taxon>Multicrustacea</taxon>
        <taxon>Malacostraca</taxon>
        <taxon>Eumalacostraca</taxon>
        <taxon>Eucarida</taxon>
        <taxon>Decapoda</taxon>
        <taxon>Pleocyemata</taxon>
        <taxon>Anomura</taxon>
        <taxon>Galatheoidea</taxon>
        <taxon>Porcellanidae</taxon>
        <taxon>Petrolisthes</taxon>
    </lineage>
</organism>
<evidence type="ECO:0000313" key="1">
    <source>
        <dbReference type="EMBL" id="KAK3875523.1"/>
    </source>
</evidence>
<keyword evidence="2" id="KW-1185">Reference proteome</keyword>
<sequence length="120" mass="13150">MPFPSFTPCDPVQGRRDCHPGWLICLTQLTALGSSVGSNGRGRLWLAFHQEEGVGWVGVRATISYPIFPSLPYPQYLSEFVLPPPIPPPSSFSLPLNIHQPHLFHTGFPSSPHPPPSPSD</sequence>
<reference evidence="1" key="1">
    <citation type="submission" date="2023-10" db="EMBL/GenBank/DDBJ databases">
        <title>Genome assemblies of two species of porcelain crab, Petrolisthes cinctipes and Petrolisthes manimaculis (Anomura: Porcellanidae).</title>
        <authorList>
            <person name="Angst P."/>
        </authorList>
    </citation>
    <scope>NUCLEOTIDE SEQUENCE</scope>
    <source>
        <strain evidence="1">PB745_01</strain>
        <tissue evidence="1">Gill</tissue>
    </source>
</reference>
<dbReference type="EMBL" id="JAWQEG010001956">
    <property type="protein sequence ID" value="KAK3875523.1"/>
    <property type="molecule type" value="Genomic_DNA"/>
</dbReference>
<proteinExistence type="predicted"/>
<dbReference type="Proteomes" id="UP001286313">
    <property type="component" value="Unassembled WGS sequence"/>
</dbReference>
<dbReference type="AlphaFoldDB" id="A0AAE1FPJ2"/>
<protein>
    <submittedName>
        <fullName evidence="1">Uncharacterized protein</fullName>
    </submittedName>
</protein>
<gene>
    <name evidence="1" type="ORF">Pcinc_019621</name>
</gene>
<comment type="caution">
    <text evidence="1">The sequence shown here is derived from an EMBL/GenBank/DDBJ whole genome shotgun (WGS) entry which is preliminary data.</text>
</comment>
<accession>A0AAE1FPJ2</accession>
<name>A0AAE1FPJ2_PETCI</name>
<evidence type="ECO:0000313" key="2">
    <source>
        <dbReference type="Proteomes" id="UP001286313"/>
    </source>
</evidence>